<dbReference type="Proteomes" id="UP001066276">
    <property type="component" value="Chromosome 6"/>
</dbReference>
<comment type="caution">
    <text evidence="2">The sequence shown here is derived from an EMBL/GenBank/DDBJ whole genome shotgun (WGS) entry which is preliminary data.</text>
</comment>
<proteinExistence type="predicted"/>
<accession>A0AAV7QPH3</accession>
<dbReference type="EMBL" id="JANPWB010000010">
    <property type="protein sequence ID" value="KAJ1140240.1"/>
    <property type="molecule type" value="Genomic_DNA"/>
</dbReference>
<dbReference type="AlphaFoldDB" id="A0AAV7QPH3"/>
<organism evidence="2 3">
    <name type="scientific">Pleurodeles waltl</name>
    <name type="common">Iberian ribbed newt</name>
    <dbReference type="NCBI Taxonomy" id="8319"/>
    <lineage>
        <taxon>Eukaryota</taxon>
        <taxon>Metazoa</taxon>
        <taxon>Chordata</taxon>
        <taxon>Craniata</taxon>
        <taxon>Vertebrata</taxon>
        <taxon>Euteleostomi</taxon>
        <taxon>Amphibia</taxon>
        <taxon>Batrachia</taxon>
        <taxon>Caudata</taxon>
        <taxon>Salamandroidea</taxon>
        <taxon>Salamandridae</taxon>
        <taxon>Pleurodelinae</taxon>
        <taxon>Pleurodeles</taxon>
    </lineage>
</organism>
<name>A0AAV7QPH3_PLEWA</name>
<reference evidence="2" key="1">
    <citation type="journal article" date="2022" name="bioRxiv">
        <title>Sequencing and chromosome-scale assembly of the giantPleurodeles waltlgenome.</title>
        <authorList>
            <person name="Brown T."/>
            <person name="Elewa A."/>
            <person name="Iarovenko S."/>
            <person name="Subramanian E."/>
            <person name="Araus A.J."/>
            <person name="Petzold A."/>
            <person name="Susuki M."/>
            <person name="Suzuki K.-i.T."/>
            <person name="Hayashi T."/>
            <person name="Toyoda A."/>
            <person name="Oliveira C."/>
            <person name="Osipova E."/>
            <person name="Leigh N.D."/>
            <person name="Simon A."/>
            <person name="Yun M.H."/>
        </authorList>
    </citation>
    <scope>NUCLEOTIDE SEQUENCE</scope>
    <source>
        <strain evidence="2">20211129_DDA</strain>
        <tissue evidence="2">Liver</tissue>
    </source>
</reference>
<sequence length="71" mass="7665">MGVEGDTSDDSENLDQDSGDEPGPSRPWRLEGGSKPPRVDEKGEAVPQESAGSLNKLNLEDIYHCTPQIGR</sequence>
<feature type="region of interest" description="Disordered" evidence="1">
    <location>
        <begin position="1"/>
        <end position="56"/>
    </location>
</feature>
<gene>
    <name evidence="2" type="ORF">NDU88_006597</name>
</gene>
<evidence type="ECO:0000313" key="2">
    <source>
        <dbReference type="EMBL" id="KAJ1140240.1"/>
    </source>
</evidence>
<evidence type="ECO:0000313" key="3">
    <source>
        <dbReference type="Proteomes" id="UP001066276"/>
    </source>
</evidence>
<feature type="compositionally biased region" description="Acidic residues" evidence="1">
    <location>
        <begin position="1"/>
        <end position="20"/>
    </location>
</feature>
<evidence type="ECO:0000256" key="1">
    <source>
        <dbReference type="SAM" id="MobiDB-lite"/>
    </source>
</evidence>
<keyword evidence="3" id="KW-1185">Reference proteome</keyword>
<protein>
    <submittedName>
        <fullName evidence="2">Uncharacterized protein</fullName>
    </submittedName>
</protein>